<evidence type="ECO:0000256" key="2">
    <source>
        <dbReference type="ARBA" id="ARBA00004555"/>
    </source>
</evidence>
<dbReference type="PANTHER" id="PTHR22951">
    <property type="entry name" value="CLATHRIN ASSEMBLY PROTEIN"/>
    <property type="match status" value="1"/>
</dbReference>
<dbReference type="FunFam" id="1.25.40.90:FF:000035">
    <property type="entry name" value="Putative clathrin assembly protein At4g40080"/>
    <property type="match status" value="1"/>
</dbReference>
<evidence type="ECO:0000256" key="3">
    <source>
        <dbReference type="ARBA" id="ARBA00004600"/>
    </source>
</evidence>
<sequence>MEYLHTHLALSKLPFSVLKSLRLSLSPARPTGGIRPKIMRNLVGILKDKISLIKATVLLSKQTATYHIAVLRATTHDPTPPPDYSIDDVLSLGHHSLPTASAIVNALLTRLHTTNNAYVALKCLFTIHNIIARGSSVLKDQIADYPFPNGHNFLNLSTFRDNSDSESWELSSWVRWYADVIEQSLINSRILGFYISSPLSRIDSKEQILGLSSPNLLNELETLVSMMEQICRAPESLHYQRISIVYEIMRLVCEDYRLILREIFTRLSEFGARIERLSVDELNELLLDVIKLEDCRGKLSLIFMNKKKNNGVWDLLGEMKANVGMVKERKENMRLVTFEGRRRKGSASTRIGQEVAESRRLASPAS</sequence>
<keyword evidence="6" id="KW-0472">Membrane</keyword>
<gene>
    <name evidence="11" type="ORF">Nepgr_024403</name>
</gene>
<organism evidence="11 12">
    <name type="scientific">Nepenthes gracilis</name>
    <name type="common">Slender pitcher plant</name>
    <dbReference type="NCBI Taxonomy" id="150966"/>
    <lineage>
        <taxon>Eukaryota</taxon>
        <taxon>Viridiplantae</taxon>
        <taxon>Streptophyta</taxon>
        <taxon>Embryophyta</taxon>
        <taxon>Tracheophyta</taxon>
        <taxon>Spermatophyta</taxon>
        <taxon>Magnoliopsida</taxon>
        <taxon>eudicotyledons</taxon>
        <taxon>Gunneridae</taxon>
        <taxon>Pentapetalae</taxon>
        <taxon>Caryophyllales</taxon>
        <taxon>Nepenthaceae</taxon>
        <taxon>Nepenthes</taxon>
    </lineage>
</organism>
<evidence type="ECO:0000256" key="9">
    <source>
        <dbReference type="SAM" id="MobiDB-lite"/>
    </source>
</evidence>
<keyword evidence="4" id="KW-0254">Endocytosis</keyword>
<evidence type="ECO:0000313" key="11">
    <source>
        <dbReference type="EMBL" id="GMH22560.1"/>
    </source>
</evidence>
<dbReference type="PANTHER" id="PTHR22951:SF24">
    <property type="entry name" value="ENTH DOMAIN-CONTAINING PROTEIN"/>
    <property type="match status" value="1"/>
</dbReference>
<dbReference type="GO" id="GO:0005794">
    <property type="term" value="C:Golgi apparatus"/>
    <property type="evidence" value="ECO:0007669"/>
    <property type="project" value="UniProtKB-SubCell"/>
</dbReference>
<proteinExistence type="predicted"/>
<dbReference type="Gene3D" id="1.25.40.90">
    <property type="match status" value="1"/>
</dbReference>
<keyword evidence="12" id="KW-1185">Reference proteome</keyword>
<dbReference type="GO" id="GO:0005545">
    <property type="term" value="F:1-phosphatidylinositol binding"/>
    <property type="evidence" value="ECO:0007669"/>
    <property type="project" value="TreeGrafter"/>
</dbReference>
<feature type="region of interest" description="Disordered" evidence="9">
    <location>
        <begin position="344"/>
        <end position="366"/>
    </location>
</feature>
<dbReference type="SMART" id="SM00273">
    <property type="entry name" value="ENTH"/>
    <property type="match status" value="1"/>
</dbReference>
<dbReference type="GO" id="GO:0032050">
    <property type="term" value="F:clathrin heavy chain binding"/>
    <property type="evidence" value="ECO:0007669"/>
    <property type="project" value="TreeGrafter"/>
</dbReference>
<dbReference type="InterPro" id="IPR045192">
    <property type="entry name" value="AP180-like"/>
</dbReference>
<keyword evidence="5" id="KW-0333">Golgi apparatus</keyword>
<dbReference type="GO" id="GO:0072583">
    <property type="term" value="P:clathrin-dependent endocytosis"/>
    <property type="evidence" value="ECO:0007669"/>
    <property type="project" value="InterPro"/>
</dbReference>
<evidence type="ECO:0000259" key="10">
    <source>
        <dbReference type="PROSITE" id="PS50942"/>
    </source>
</evidence>
<keyword evidence="7" id="KW-0168">Coated pit</keyword>
<dbReference type="GO" id="GO:0006900">
    <property type="term" value="P:vesicle budding from membrane"/>
    <property type="evidence" value="ECO:0007669"/>
    <property type="project" value="TreeGrafter"/>
</dbReference>
<comment type="caution">
    <text evidence="11">The sequence shown here is derived from an EMBL/GenBank/DDBJ whole genome shotgun (WGS) entry which is preliminary data.</text>
</comment>
<evidence type="ECO:0000313" key="12">
    <source>
        <dbReference type="Proteomes" id="UP001279734"/>
    </source>
</evidence>
<dbReference type="PROSITE" id="PS50942">
    <property type="entry name" value="ENTH"/>
    <property type="match status" value="1"/>
</dbReference>
<evidence type="ECO:0000256" key="7">
    <source>
        <dbReference type="ARBA" id="ARBA00023176"/>
    </source>
</evidence>
<dbReference type="GO" id="GO:0030136">
    <property type="term" value="C:clathrin-coated vesicle"/>
    <property type="evidence" value="ECO:0007669"/>
    <property type="project" value="UniProtKB-SubCell"/>
</dbReference>
<evidence type="ECO:0000256" key="6">
    <source>
        <dbReference type="ARBA" id="ARBA00023136"/>
    </source>
</evidence>
<comment type="subcellular location">
    <subcellularLocation>
        <location evidence="1">Cytoplasmic vesicle</location>
        <location evidence="1">Clathrin-coated vesicle</location>
    </subcellularLocation>
    <subcellularLocation>
        <location evidence="2">Golgi apparatus</location>
    </subcellularLocation>
    <subcellularLocation>
        <location evidence="3">Membrane</location>
        <location evidence="3">Clathrin-coated pit</location>
    </subcellularLocation>
</comment>
<dbReference type="GO" id="GO:0005546">
    <property type="term" value="F:phosphatidylinositol-4,5-bisphosphate binding"/>
    <property type="evidence" value="ECO:0007669"/>
    <property type="project" value="TreeGrafter"/>
</dbReference>
<dbReference type="EMBL" id="BSYO01000024">
    <property type="protein sequence ID" value="GMH22560.1"/>
    <property type="molecule type" value="Genomic_DNA"/>
</dbReference>
<dbReference type="InterPro" id="IPR048050">
    <property type="entry name" value="ANTH_N_plant"/>
</dbReference>
<evidence type="ECO:0000256" key="1">
    <source>
        <dbReference type="ARBA" id="ARBA00004132"/>
    </source>
</evidence>
<dbReference type="InterPro" id="IPR008942">
    <property type="entry name" value="ENTH_VHS"/>
</dbReference>
<reference evidence="11" key="1">
    <citation type="submission" date="2023-05" db="EMBL/GenBank/DDBJ databases">
        <title>Nepenthes gracilis genome sequencing.</title>
        <authorList>
            <person name="Fukushima K."/>
        </authorList>
    </citation>
    <scope>NUCLEOTIDE SEQUENCE</scope>
    <source>
        <strain evidence="11">SING2019-196</strain>
    </source>
</reference>
<dbReference type="InterPro" id="IPR013809">
    <property type="entry name" value="ENTH"/>
</dbReference>
<evidence type="ECO:0000256" key="5">
    <source>
        <dbReference type="ARBA" id="ARBA00023034"/>
    </source>
</evidence>
<name>A0AAD3Y011_NEPGR</name>
<dbReference type="GO" id="GO:0005905">
    <property type="term" value="C:clathrin-coated pit"/>
    <property type="evidence" value="ECO:0007669"/>
    <property type="project" value="UniProtKB-SubCell"/>
</dbReference>
<dbReference type="AlphaFoldDB" id="A0AAD3Y011"/>
<dbReference type="Proteomes" id="UP001279734">
    <property type="component" value="Unassembled WGS sequence"/>
</dbReference>
<evidence type="ECO:0000256" key="8">
    <source>
        <dbReference type="ARBA" id="ARBA00023329"/>
    </source>
</evidence>
<dbReference type="GO" id="GO:0048268">
    <property type="term" value="P:clathrin coat assembly"/>
    <property type="evidence" value="ECO:0007669"/>
    <property type="project" value="InterPro"/>
</dbReference>
<accession>A0AAD3Y011</accession>
<feature type="domain" description="ENTH" evidence="10">
    <location>
        <begin position="58"/>
        <end position="195"/>
    </location>
</feature>
<dbReference type="SUPFAM" id="SSF48464">
    <property type="entry name" value="ENTH/VHS domain"/>
    <property type="match status" value="1"/>
</dbReference>
<protein>
    <recommendedName>
        <fullName evidence="10">ENTH domain-containing protein</fullName>
    </recommendedName>
</protein>
<keyword evidence="8" id="KW-0968">Cytoplasmic vesicle</keyword>
<evidence type="ECO:0000256" key="4">
    <source>
        <dbReference type="ARBA" id="ARBA00022583"/>
    </source>
</evidence>
<dbReference type="GO" id="GO:0000149">
    <property type="term" value="F:SNARE binding"/>
    <property type="evidence" value="ECO:0007669"/>
    <property type="project" value="TreeGrafter"/>
</dbReference>
<dbReference type="CDD" id="cd16987">
    <property type="entry name" value="ANTH_N_AP180_plant"/>
    <property type="match status" value="1"/>
</dbReference>
<dbReference type="InterPro" id="IPR011417">
    <property type="entry name" value="ANTH_dom"/>
</dbReference>
<dbReference type="Pfam" id="PF07651">
    <property type="entry name" value="ANTH"/>
    <property type="match status" value="1"/>
</dbReference>